<dbReference type="InterPro" id="IPR043128">
    <property type="entry name" value="Rev_trsase/Diguanyl_cyclase"/>
</dbReference>
<feature type="domain" description="Reverse transcriptase" evidence="1">
    <location>
        <begin position="163"/>
        <end position="315"/>
    </location>
</feature>
<sequence length="390" mass="45267">MYGLYLNNNKERYFTIGDKKHQKFAFLPFKRQIKVIKVSQANLELEKLKSEQLNEVEISIHLTDKQESEISSLLYDHKEAFALIKEPLGEIVGHEVYIILNIERPYPPLLRRPAYPASSKSREALKMLIKELLDLGAIRKVCHNVEEEITIPVVVAWCNGKSIMVGDFRALNTYIVTGRCPIPKIQIALTQISQEVYLRTIDSLKGFHQNMVTPRARKYLRIISHDGVYEYLRMTFGINNEPSHFQIMMNEIFPEERSEGWLIIYIDEVVVCSKNLEENIYRLSRVLSEIQSVKMRVSLEKCHFGVKELKALGHVLSDLSLGIYKNKVAAVLMKPMPHKKKEMKSFLGFSGYYRQNVKDFSSIERPLYRLCDKNIVFEMTVDKVKAFKSL</sequence>
<dbReference type="Gene3D" id="3.10.10.10">
    <property type="entry name" value="HIV Type 1 Reverse Transcriptase, subunit A, domain 1"/>
    <property type="match status" value="1"/>
</dbReference>
<evidence type="ECO:0000313" key="3">
    <source>
        <dbReference type="Proteomes" id="UP000765509"/>
    </source>
</evidence>
<dbReference type="InterPro" id="IPR050951">
    <property type="entry name" value="Retrovirus_Pol_polyprotein"/>
</dbReference>
<reference evidence="2" key="1">
    <citation type="submission" date="2021-03" db="EMBL/GenBank/DDBJ databases">
        <title>Draft genome sequence of rust myrtle Austropuccinia psidii MF-1, a brazilian biotype.</title>
        <authorList>
            <person name="Quecine M.C."/>
            <person name="Pachon D.M.R."/>
            <person name="Bonatelli M.L."/>
            <person name="Correr F.H."/>
            <person name="Franceschini L.M."/>
            <person name="Leite T.F."/>
            <person name="Margarido G.R.A."/>
            <person name="Almeida C.A."/>
            <person name="Ferrarezi J.A."/>
            <person name="Labate C.A."/>
        </authorList>
    </citation>
    <scope>NUCLEOTIDE SEQUENCE</scope>
    <source>
        <strain evidence="2">MF-1</strain>
    </source>
</reference>
<dbReference type="SUPFAM" id="SSF56672">
    <property type="entry name" value="DNA/RNA polymerases"/>
    <property type="match status" value="1"/>
</dbReference>
<proteinExistence type="predicted"/>
<dbReference type="PANTHER" id="PTHR37984">
    <property type="entry name" value="PROTEIN CBG26694"/>
    <property type="match status" value="1"/>
</dbReference>
<evidence type="ECO:0000259" key="1">
    <source>
        <dbReference type="Pfam" id="PF00078"/>
    </source>
</evidence>
<evidence type="ECO:0000313" key="2">
    <source>
        <dbReference type="EMBL" id="MBW0519173.1"/>
    </source>
</evidence>
<organism evidence="2 3">
    <name type="scientific">Austropuccinia psidii MF-1</name>
    <dbReference type="NCBI Taxonomy" id="1389203"/>
    <lineage>
        <taxon>Eukaryota</taxon>
        <taxon>Fungi</taxon>
        <taxon>Dikarya</taxon>
        <taxon>Basidiomycota</taxon>
        <taxon>Pucciniomycotina</taxon>
        <taxon>Pucciniomycetes</taxon>
        <taxon>Pucciniales</taxon>
        <taxon>Sphaerophragmiaceae</taxon>
        <taxon>Austropuccinia</taxon>
    </lineage>
</organism>
<keyword evidence="3" id="KW-1185">Reference proteome</keyword>
<dbReference type="EMBL" id="AVOT02027185">
    <property type="protein sequence ID" value="MBW0519173.1"/>
    <property type="molecule type" value="Genomic_DNA"/>
</dbReference>
<dbReference type="CDD" id="cd01647">
    <property type="entry name" value="RT_LTR"/>
    <property type="match status" value="1"/>
</dbReference>
<dbReference type="Proteomes" id="UP000765509">
    <property type="component" value="Unassembled WGS sequence"/>
</dbReference>
<accession>A0A9Q3HW08</accession>
<dbReference type="Pfam" id="PF00078">
    <property type="entry name" value="RVT_1"/>
    <property type="match status" value="1"/>
</dbReference>
<protein>
    <recommendedName>
        <fullName evidence="1">Reverse transcriptase domain-containing protein</fullName>
    </recommendedName>
</protein>
<gene>
    <name evidence="2" type="ORF">O181_058888</name>
</gene>
<dbReference type="PANTHER" id="PTHR37984:SF5">
    <property type="entry name" value="PROTEIN NYNRIN-LIKE"/>
    <property type="match status" value="1"/>
</dbReference>
<dbReference type="InterPro" id="IPR000477">
    <property type="entry name" value="RT_dom"/>
</dbReference>
<name>A0A9Q3HW08_9BASI</name>
<dbReference type="InterPro" id="IPR043502">
    <property type="entry name" value="DNA/RNA_pol_sf"/>
</dbReference>
<dbReference type="Gene3D" id="3.30.70.270">
    <property type="match status" value="2"/>
</dbReference>
<comment type="caution">
    <text evidence="2">The sequence shown here is derived from an EMBL/GenBank/DDBJ whole genome shotgun (WGS) entry which is preliminary data.</text>
</comment>
<dbReference type="AlphaFoldDB" id="A0A9Q3HW08"/>